<dbReference type="EMBL" id="KN847496">
    <property type="protein sequence ID" value="KIW14264.1"/>
    <property type="molecule type" value="Genomic_DNA"/>
</dbReference>
<dbReference type="SUPFAM" id="SSF51905">
    <property type="entry name" value="FAD/NAD(P)-binding domain"/>
    <property type="match status" value="3"/>
</dbReference>
<feature type="compositionally biased region" description="Polar residues" evidence="6">
    <location>
        <begin position="1"/>
        <end position="18"/>
    </location>
</feature>
<evidence type="ECO:0000256" key="3">
    <source>
        <dbReference type="ARBA" id="ARBA00022630"/>
    </source>
</evidence>
<dbReference type="Gene3D" id="3.50.50.60">
    <property type="entry name" value="FAD/NAD(P)-binding domain"/>
    <property type="match status" value="2"/>
</dbReference>
<dbReference type="AlphaFoldDB" id="A0A0D2BSL2"/>
<evidence type="ECO:0000256" key="1">
    <source>
        <dbReference type="ARBA" id="ARBA00001974"/>
    </source>
</evidence>
<reference evidence="7 8" key="1">
    <citation type="submission" date="2015-01" db="EMBL/GenBank/DDBJ databases">
        <title>The Genome Sequence of Exophiala spinifera CBS89968.</title>
        <authorList>
            <consortium name="The Broad Institute Genomics Platform"/>
            <person name="Cuomo C."/>
            <person name="de Hoog S."/>
            <person name="Gorbushina A."/>
            <person name="Stielow B."/>
            <person name="Teixiera M."/>
            <person name="Abouelleil A."/>
            <person name="Chapman S.B."/>
            <person name="Priest M."/>
            <person name="Young S.K."/>
            <person name="Wortman J."/>
            <person name="Nusbaum C."/>
            <person name="Birren B."/>
        </authorList>
    </citation>
    <scope>NUCLEOTIDE SEQUENCE [LARGE SCALE GENOMIC DNA]</scope>
    <source>
        <strain evidence="7 8">CBS 89968</strain>
    </source>
</reference>
<evidence type="ECO:0000256" key="6">
    <source>
        <dbReference type="SAM" id="MobiDB-lite"/>
    </source>
</evidence>
<dbReference type="GO" id="GO:0004499">
    <property type="term" value="F:N,N-dimethylaniline monooxygenase activity"/>
    <property type="evidence" value="ECO:0007669"/>
    <property type="project" value="InterPro"/>
</dbReference>
<accession>A0A0D2BSL2</accession>
<keyword evidence="3" id="KW-0285">Flavoprotein</keyword>
<dbReference type="GO" id="GO:0050661">
    <property type="term" value="F:NADP binding"/>
    <property type="evidence" value="ECO:0007669"/>
    <property type="project" value="InterPro"/>
</dbReference>
<dbReference type="InterPro" id="IPR036188">
    <property type="entry name" value="FAD/NAD-bd_sf"/>
</dbReference>
<evidence type="ECO:0000313" key="7">
    <source>
        <dbReference type="EMBL" id="KIW14264.1"/>
    </source>
</evidence>
<dbReference type="PANTHER" id="PTHR42877">
    <property type="entry name" value="L-ORNITHINE N(5)-MONOOXYGENASE-RELATED"/>
    <property type="match status" value="1"/>
</dbReference>
<name>A0A0D2BSL2_9EURO</name>
<dbReference type="OrthoDB" id="74360at2759"/>
<dbReference type="InterPro" id="IPR020946">
    <property type="entry name" value="Flavin_mOase-like"/>
</dbReference>
<evidence type="ECO:0000313" key="8">
    <source>
        <dbReference type="Proteomes" id="UP000053328"/>
    </source>
</evidence>
<comment type="similarity">
    <text evidence="2">Belongs to the FAD-binding monooxygenase family.</text>
</comment>
<keyword evidence="5" id="KW-0560">Oxidoreductase</keyword>
<keyword evidence="8" id="KW-1185">Reference proteome</keyword>
<evidence type="ECO:0000256" key="2">
    <source>
        <dbReference type="ARBA" id="ARBA00010139"/>
    </source>
</evidence>
<gene>
    <name evidence="7" type="ORF">PV08_07046</name>
</gene>
<sequence>MAYHSETNGVATSATKGTPNGPIKGVGVTVPEPTAHVGDAQSLKDASTTLKPLPAYTPRRLRVVTIGAGYSGLTLAHKFQHQHPDLADLINHTIYEVRPELGGTWLVNTYPGVVCDVPSHIYAFPFDPNPSWTRFFSTGPEIWEYMKKTAQKWNLERDVKYNHRVTGAYWQEDRGQWQIMVEHNGTIIEDYADIFISAQGFLNTWRWPSIPGLSQFTGKKVHSASWDHDYDYSNKRIAVIGNGSSGIQILPQLAKLQGTKVASFQRGPTWVVSTMNPASLLGKDDPAYNPVYTEEEKQEFLDNPRRHHEYRKKIIHGINDSFKMFVKGSELNQQIYHLARTQMTSKLQNNPRLCELLIPKWEVGCRRITPGEGYLESFLRDNVQLTQSPITHIDADSVVTADGKMYKVDVVVCATGFDVSYRPQYPVVGRNSVNLQDKWAEEPSSYFSLASADMPNYFMFTGPNALIGHGSLMESLGWSAEYMIKWIRKIASEDIKAVVPKQSAVNEFIVYSDQIHKTLTWTGACRSWYKNNTVDGRVTATFAGSALLFKRLIQDLRPEDFEIVPRDKNRFRFLGNGFLEYELQSGNDLAWHVERAAAEAYDVDESTFLNRMNGIKPRNETRTANHTLTLEEEQTLVEWILDLDTKDYLPNQSSATQVAEFLLGQRTTRLFQR</sequence>
<evidence type="ECO:0008006" key="9">
    <source>
        <dbReference type="Google" id="ProtNLM"/>
    </source>
</evidence>
<keyword evidence="4" id="KW-0274">FAD</keyword>
<feature type="region of interest" description="Disordered" evidence="6">
    <location>
        <begin position="1"/>
        <end position="28"/>
    </location>
</feature>
<protein>
    <recommendedName>
        <fullName evidence="9">FAD/NAD(P)-binding domain-containing protein</fullName>
    </recommendedName>
</protein>
<dbReference type="RefSeq" id="XP_016234480.1">
    <property type="nucleotide sequence ID" value="XM_016381378.1"/>
</dbReference>
<evidence type="ECO:0000256" key="4">
    <source>
        <dbReference type="ARBA" id="ARBA00022827"/>
    </source>
</evidence>
<dbReference type="Pfam" id="PF00743">
    <property type="entry name" value="FMO-like"/>
    <property type="match status" value="1"/>
</dbReference>
<proteinExistence type="inferred from homology"/>
<dbReference type="HOGENOM" id="CLU_006937_6_2_1"/>
<dbReference type="Proteomes" id="UP000053328">
    <property type="component" value="Unassembled WGS sequence"/>
</dbReference>
<dbReference type="InterPro" id="IPR051209">
    <property type="entry name" value="FAD-bind_Monooxygenase_sf"/>
</dbReference>
<dbReference type="GO" id="GO:0050660">
    <property type="term" value="F:flavin adenine dinucleotide binding"/>
    <property type="evidence" value="ECO:0007669"/>
    <property type="project" value="InterPro"/>
</dbReference>
<dbReference type="PANTHER" id="PTHR42877:SF2">
    <property type="entry name" value="FAD_NAD(P)-BINDING DOMAIN-CONTAINING PROTEIN"/>
    <property type="match status" value="1"/>
</dbReference>
<evidence type="ECO:0000256" key="5">
    <source>
        <dbReference type="ARBA" id="ARBA00023002"/>
    </source>
</evidence>
<comment type="cofactor">
    <cofactor evidence="1">
        <name>FAD</name>
        <dbReference type="ChEBI" id="CHEBI:57692"/>
    </cofactor>
</comment>
<organism evidence="7 8">
    <name type="scientific">Exophiala spinifera</name>
    <dbReference type="NCBI Taxonomy" id="91928"/>
    <lineage>
        <taxon>Eukaryota</taxon>
        <taxon>Fungi</taxon>
        <taxon>Dikarya</taxon>
        <taxon>Ascomycota</taxon>
        <taxon>Pezizomycotina</taxon>
        <taxon>Eurotiomycetes</taxon>
        <taxon>Chaetothyriomycetidae</taxon>
        <taxon>Chaetothyriales</taxon>
        <taxon>Herpotrichiellaceae</taxon>
        <taxon>Exophiala</taxon>
    </lineage>
</organism>
<dbReference type="GeneID" id="27334129"/>
<dbReference type="VEuPathDB" id="FungiDB:PV08_07046"/>